<protein>
    <submittedName>
        <fullName evidence="1">RNA polymerase II transcription elongation factor SpEAF</fullName>
    </submittedName>
</protein>
<evidence type="ECO:0000313" key="1">
    <source>
        <dbReference type="EMBL" id="KAK8216829.1"/>
    </source>
</evidence>
<evidence type="ECO:0000313" key="2">
    <source>
        <dbReference type="Proteomes" id="UP001320706"/>
    </source>
</evidence>
<keyword evidence="1" id="KW-0648">Protein biosynthesis</keyword>
<gene>
    <name evidence="1" type="primary">eaf1</name>
    <name evidence="1" type="ORF">M8818_001792</name>
</gene>
<comment type="caution">
    <text evidence="1">The sequence shown here is derived from an EMBL/GenBank/DDBJ whole genome shotgun (WGS) entry which is preliminary data.</text>
</comment>
<keyword evidence="2" id="KW-1185">Reference proteome</keyword>
<dbReference type="EMBL" id="JAMKPW020000007">
    <property type="protein sequence ID" value="KAK8216829.1"/>
    <property type="molecule type" value="Genomic_DNA"/>
</dbReference>
<dbReference type="Proteomes" id="UP001320706">
    <property type="component" value="Unassembled WGS sequence"/>
</dbReference>
<accession>A0ACC3SLE1</accession>
<name>A0ACC3SLE1_9PEZI</name>
<sequence length="1540" mass="168683">MSLTALRDGPLESRKQDRLASLSRRKSKLRALNAITTTLAQHCGLTPSLQTDFDANPSPPLTPAESQLLDENDLSKGRHFHDTSLPLALKDIEQNATRQTRSSQAASRSSPSPSRDSLIHPQSVTDKGDIQHSLAQQKASVSATFELQHEMAASTRSQKQQQAQSAQAHDSAQSPKTANPAQAAPSDASQVSPADTVAQPTSQRQARTVHLPPKEVQEQRIRERQQSREEARRRDHEEAAKASAPGQDQQNAELPSSPSSTVGAWSAATPRPGDPSPVTSAGDETHIVAENVEVPKELREGKAALEQHDSLLKAQKEIARRDALGEDAISPDVQLRIEEEQAAKATRDAGANTSGSAPGGDTAKLGASTALTPAQPAVVPIAESERGTATVPNQAPQDLDGDTIVVKPRPLPPVAEPNHTRKESVSNPAQTHRMTSRLSSGAIRHKSVSEIIADSSRNEPYEQKRPSLHSQPSEPLLPKTISPHSLHELPGQQSDISGEKRRASTADRISSSKTFSEGYAALKGAAEDPSKDYLEPLFRMQVYEQPHGRPLAELLYKASKAVSTEDQLTTLHGRQDHRILKRIYQLQNANRWSLRQMERCPEPESPKTHMDYLLDEMKWMRTDFREERKCKKALARYFAEQCAEWVNADTDTRQALQITIKQSAELSQDLGLPHSPAETSGGNGEFSSQRENTPGLEPPNHDHDDSSVADLETPATPSFAVVPSSIFKATNIVDPSFDFQESEEFHKAIHELPLYAPFTDLEPPATETGRSSKARPIPAVSKFCDGKILAQVGAPPRKRSRYDYEDEDEIIIESLGASAAKRPRAIEEGSGMVPEQTDLALFNPENKHIRDRLHANTAFRPPSEYPMPSTQFYEFRVSSQWIWEDDQKLRNLAKQYAFNWSLIADEMRLPSSLHSAPERRTPWECFERWVELETLPNEMRKTLYFKTWGQRLETAQRNVDARFQAQLAQQAQTPNQPQPPVRRRTQPVRVERRRGNRYLHLIDAMRKLARKREQHMHKQAEAQKAATLRKQHEHQAPKSSMHTPQEFSRLRHERDIQMAARQERYREQVLASQKAAQMQQRGGQFPNQQQGMPNAAAQQQRPGQPNVQHPQAGQAQGGMPNQPNPAAQMQARQTQQGMPMATHNGHLAVPGMGMQGNVPQAQMANMRAGMPNQTPSTDAQRIALQQRQAQYQSQQMPNQQYQMNNRVSPANSQGINHLGNQVSNSQGINHLGNNQAPNGQGINAGMQGNNTPHNVSGMGGNQMQQGQNNHQGNSQGPSASPHMPPPPNPQQSQQSHPQQLSSGHVPAIAQITHQIKSQNPSLSPEQVKAMTSEALKKNYYNQQARQNALNAASGINGAGPSAAPSNNNTPYNQNVAAFNQNSSLPHNTNNQYNSSPAPGPAHPAGVTNSPSQAQYSAMVRQRLLQQQSQALNASGAANGSPRMGQGQQHTSPNPQHASPNVAHAMPNMGAINGQGQRPPSRSATPQMPRLNSSGSVGQVGQGGGQGNGLGQGQGQGGQGMGSPALQHASPRQPQAGVARQ</sequence>
<reference evidence="1" key="1">
    <citation type="submission" date="2024-02" db="EMBL/GenBank/DDBJ databases">
        <title>Metagenome Assembled Genome of Zalaria obscura JY119.</title>
        <authorList>
            <person name="Vighnesh L."/>
            <person name="Jagadeeshwari U."/>
            <person name="Venkata Ramana C."/>
            <person name="Sasikala C."/>
        </authorList>
    </citation>
    <scope>NUCLEOTIDE SEQUENCE</scope>
    <source>
        <strain evidence="1">JY119</strain>
    </source>
</reference>
<organism evidence="1 2">
    <name type="scientific">Zalaria obscura</name>
    <dbReference type="NCBI Taxonomy" id="2024903"/>
    <lineage>
        <taxon>Eukaryota</taxon>
        <taxon>Fungi</taxon>
        <taxon>Dikarya</taxon>
        <taxon>Ascomycota</taxon>
        <taxon>Pezizomycotina</taxon>
        <taxon>Dothideomycetes</taxon>
        <taxon>Dothideomycetidae</taxon>
        <taxon>Dothideales</taxon>
        <taxon>Zalariaceae</taxon>
        <taxon>Zalaria</taxon>
    </lineage>
</organism>
<keyword evidence="1" id="KW-0251">Elongation factor</keyword>
<proteinExistence type="predicted"/>